<accession>A0A5J5ENR9</accession>
<gene>
    <name evidence="1" type="ORF">FN846DRAFT_993731</name>
</gene>
<evidence type="ECO:0000313" key="1">
    <source>
        <dbReference type="EMBL" id="KAA8896452.1"/>
    </source>
</evidence>
<dbReference type="EMBL" id="VXIS01000212">
    <property type="protein sequence ID" value="KAA8896452.1"/>
    <property type="molecule type" value="Genomic_DNA"/>
</dbReference>
<dbReference type="OrthoDB" id="5308969at2759"/>
<protein>
    <submittedName>
        <fullName evidence="1">Uncharacterized protein</fullName>
    </submittedName>
</protein>
<comment type="caution">
    <text evidence="1">The sequence shown here is derived from an EMBL/GenBank/DDBJ whole genome shotgun (WGS) entry which is preliminary data.</text>
</comment>
<reference evidence="1 2" key="1">
    <citation type="submission" date="2019-09" db="EMBL/GenBank/DDBJ databases">
        <title>Draft genome of the ectomycorrhizal ascomycete Sphaerosporella brunnea.</title>
        <authorList>
            <consortium name="DOE Joint Genome Institute"/>
            <person name="Benucci G.M."/>
            <person name="Marozzi G."/>
            <person name="Antonielli L."/>
            <person name="Sanchez S."/>
            <person name="Marco P."/>
            <person name="Wang X."/>
            <person name="Falini L.B."/>
            <person name="Barry K."/>
            <person name="Haridas S."/>
            <person name="Lipzen A."/>
            <person name="Labutti K."/>
            <person name="Grigoriev I.V."/>
            <person name="Murat C."/>
            <person name="Martin F."/>
            <person name="Albertini E."/>
            <person name="Donnini D."/>
            <person name="Bonito G."/>
        </authorList>
    </citation>
    <scope>NUCLEOTIDE SEQUENCE [LARGE SCALE GENOMIC DNA]</scope>
    <source>
        <strain evidence="1 2">Sb_GMNB300</strain>
    </source>
</reference>
<evidence type="ECO:0000313" key="2">
    <source>
        <dbReference type="Proteomes" id="UP000326924"/>
    </source>
</evidence>
<name>A0A5J5ENR9_9PEZI</name>
<organism evidence="1 2">
    <name type="scientific">Sphaerosporella brunnea</name>
    <dbReference type="NCBI Taxonomy" id="1250544"/>
    <lineage>
        <taxon>Eukaryota</taxon>
        <taxon>Fungi</taxon>
        <taxon>Dikarya</taxon>
        <taxon>Ascomycota</taxon>
        <taxon>Pezizomycotina</taxon>
        <taxon>Pezizomycetes</taxon>
        <taxon>Pezizales</taxon>
        <taxon>Pyronemataceae</taxon>
        <taxon>Sphaerosporella</taxon>
    </lineage>
</organism>
<keyword evidence="2" id="KW-1185">Reference proteome</keyword>
<dbReference type="Proteomes" id="UP000326924">
    <property type="component" value="Unassembled WGS sequence"/>
</dbReference>
<proteinExistence type="predicted"/>
<dbReference type="AlphaFoldDB" id="A0A5J5ENR9"/>
<dbReference type="InParanoid" id="A0A5J5ENR9"/>
<sequence>MDSVDCSACAATFGGKAAVLRTDGHSTSLKNGLHASVHVNGRTISVLDALAELCVKPPKSDIVAISLRIRLPVLVATNDDSLKETQQAAGNMQATLLGTEFVVVADQLMSDVNKYRGQNDKWEIDDDMLENELIPGHSLLLENATQILVDPENCESWAETVKSVMSFFDCRKPEGEDAVLKRIVTVTAAANRNTIHPRATTISTRLPVSFFVHNNVDTLAARNYNPDRNHRNCYHGDRDPGN</sequence>